<keyword evidence="1" id="KW-1133">Transmembrane helix</keyword>
<proteinExistence type="predicted"/>
<dbReference type="Pfam" id="PF05908">
    <property type="entry name" value="Gamma_PGA_hydro"/>
    <property type="match status" value="1"/>
</dbReference>
<evidence type="ECO:0000313" key="2">
    <source>
        <dbReference type="EMBL" id="RKD93897.1"/>
    </source>
</evidence>
<comment type="caution">
    <text evidence="2">The sequence shown here is derived from an EMBL/GenBank/DDBJ whole genome shotgun (WGS) entry which is preliminary data.</text>
</comment>
<dbReference type="InterPro" id="IPR038128">
    <property type="entry name" value="Gamma_PGA_hydro_sf"/>
</dbReference>
<name>A0A419WEK9_9EURY</name>
<feature type="transmembrane region" description="Helical" evidence="1">
    <location>
        <begin position="24"/>
        <end position="45"/>
    </location>
</feature>
<keyword evidence="1" id="KW-0812">Transmembrane</keyword>
<organism evidence="2 3">
    <name type="scientific">Halopiger aswanensis</name>
    <dbReference type="NCBI Taxonomy" id="148449"/>
    <lineage>
        <taxon>Archaea</taxon>
        <taxon>Methanobacteriati</taxon>
        <taxon>Methanobacteriota</taxon>
        <taxon>Stenosarchaea group</taxon>
        <taxon>Halobacteria</taxon>
        <taxon>Halobacteriales</taxon>
        <taxon>Natrialbaceae</taxon>
        <taxon>Halopiger</taxon>
    </lineage>
</organism>
<dbReference type="EMBL" id="RAPO01000003">
    <property type="protein sequence ID" value="RKD93897.1"/>
    <property type="molecule type" value="Genomic_DNA"/>
</dbReference>
<keyword evidence="3" id="KW-1185">Reference proteome</keyword>
<dbReference type="AlphaFoldDB" id="A0A419WEK9"/>
<dbReference type="InterPro" id="IPR006311">
    <property type="entry name" value="TAT_signal"/>
</dbReference>
<keyword evidence="1" id="KW-0472">Membrane</keyword>
<accession>A0A419WEK9</accession>
<evidence type="ECO:0000256" key="1">
    <source>
        <dbReference type="SAM" id="Phobius"/>
    </source>
</evidence>
<protein>
    <submittedName>
        <fullName evidence="2">Uncharacterized protein</fullName>
    </submittedName>
</protein>
<reference evidence="2 3" key="1">
    <citation type="submission" date="2018-09" db="EMBL/GenBank/DDBJ databases">
        <title>Genomic Encyclopedia of Archaeal and Bacterial Type Strains, Phase II (KMG-II): from individual species to whole genera.</title>
        <authorList>
            <person name="Goeker M."/>
        </authorList>
    </citation>
    <scope>NUCLEOTIDE SEQUENCE [LARGE SCALE GENOMIC DNA]</scope>
    <source>
        <strain evidence="2 3">DSM 13151</strain>
    </source>
</reference>
<gene>
    <name evidence="2" type="ORF">ATJ93_3532</name>
</gene>
<dbReference type="Gene3D" id="3.40.630.100">
    <property type="entry name" value="Poly-gamma-glutamate hydrolase, zinc-binding motif"/>
    <property type="match status" value="1"/>
</dbReference>
<dbReference type="PROSITE" id="PS51318">
    <property type="entry name" value="TAT"/>
    <property type="match status" value="1"/>
</dbReference>
<dbReference type="InterPro" id="IPR008585">
    <property type="entry name" value="Gamma_PGA_hydro"/>
</dbReference>
<sequence length="370" mass="39570">MTDNDTDSDTDSTRHRFRPSRRTFLGAALASPAALGLGVTSYQAATRPDSDVSYDTGLVCSLADTQDDLDGNQHAISADPRLLEAHGLSAGDQLRVERSDDEFAAYTVAESRPEAPQGIVRMSDSGQYRLDLADREWSAEDDLNTCPAPRTDHSLEDEFEADISTTLPRPDLSVDEAREQGELVEQLDEGDESLVAIAPHGGGMQPWTDEQAARVGELASATSWRALGWGPSPEGGAFRRWYVPSTEISPASYPKLAEIADTEFDVAVDFGGVCESGIEVGGTADESLRAEIRDAINEALPRCAVEATLPDEPDGTADSMLVNRLGEDGVFVSQSYATRRAYWKQIAHGVAAALSDDVSAALASLESAGC</sequence>
<dbReference type="OrthoDB" id="167304at2157"/>
<evidence type="ECO:0000313" key="3">
    <source>
        <dbReference type="Proteomes" id="UP000283805"/>
    </source>
</evidence>
<dbReference type="Proteomes" id="UP000283805">
    <property type="component" value="Unassembled WGS sequence"/>
</dbReference>